<dbReference type="Proteomes" id="UP000183685">
    <property type="component" value="Unassembled WGS sequence"/>
</dbReference>
<protein>
    <submittedName>
        <fullName evidence="2">Uncharacterized protein</fullName>
    </submittedName>
</protein>
<dbReference type="EMBL" id="FNAK01000001">
    <property type="protein sequence ID" value="SDD32819.1"/>
    <property type="molecule type" value="Genomic_DNA"/>
</dbReference>
<keyword evidence="3" id="KW-1185">Reference proteome</keyword>
<keyword evidence="1" id="KW-0732">Signal</keyword>
<gene>
    <name evidence="2" type="ORF">SAMN04488071_0365</name>
</gene>
<evidence type="ECO:0000256" key="1">
    <source>
        <dbReference type="SAM" id="SignalP"/>
    </source>
</evidence>
<accession>A0A1G6TUV5</accession>
<sequence length="156" mass="16721">MNIKYIGAAAAALGATASLVSGAGAASQSEENWTAYVALRSEIGSIPGLSGDNIWLTCRDGDDPDSTKIVQVTNELLDQGTYNKYQIPASCYPRYNPDPSNSFEFFIEPHPGPTNFEKICGGTTVSLNNGVVVRFFLQKTSKKITCEIKPGPLPKS</sequence>
<dbReference type="AlphaFoldDB" id="A0A1G6TUV5"/>
<evidence type="ECO:0000313" key="3">
    <source>
        <dbReference type="Proteomes" id="UP000183685"/>
    </source>
</evidence>
<proteinExistence type="predicted"/>
<evidence type="ECO:0000313" key="2">
    <source>
        <dbReference type="EMBL" id="SDD32819.1"/>
    </source>
</evidence>
<dbReference type="RefSeq" id="WP_068308579.1">
    <property type="nucleotide sequence ID" value="NZ_DAIOMO010000003.1"/>
</dbReference>
<organism evidence="2 3">
    <name type="scientific">Kordiimonas lacus</name>
    <dbReference type="NCBI Taxonomy" id="637679"/>
    <lineage>
        <taxon>Bacteria</taxon>
        <taxon>Pseudomonadati</taxon>
        <taxon>Pseudomonadota</taxon>
        <taxon>Alphaproteobacteria</taxon>
        <taxon>Kordiimonadales</taxon>
        <taxon>Kordiimonadaceae</taxon>
        <taxon>Kordiimonas</taxon>
    </lineage>
</organism>
<feature type="signal peptide" evidence="1">
    <location>
        <begin position="1"/>
        <end position="25"/>
    </location>
</feature>
<name>A0A1G6TUV5_9PROT</name>
<feature type="chain" id="PRO_5010353668" evidence="1">
    <location>
        <begin position="26"/>
        <end position="156"/>
    </location>
</feature>
<reference evidence="2 3" key="1">
    <citation type="submission" date="2016-10" db="EMBL/GenBank/DDBJ databases">
        <authorList>
            <person name="de Groot N.N."/>
        </authorList>
    </citation>
    <scope>NUCLEOTIDE SEQUENCE [LARGE SCALE GENOMIC DNA]</scope>
    <source>
        <strain evidence="2 3">CGMCC 1.9109</strain>
    </source>
</reference>